<dbReference type="Gene3D" id="3.60.15.10">
    <property type="entry name" value="Ribonuclease Z/Hydroxyacylglutathione hydrolase-like"/>
    <property type="match status" value="1"/>
</dbReference>
<dbReference type="InterPro" id="IPR001279">
    <property type="entry name" value="Metallo-B-lactamas"/>
</dbReference>
<dbReference type="GO" id="GO:0005737">
    <property type="term" value="C:cytoplasm"/>
    <property type="evidence" value="ECO:0007669"/>
    <property type="project" value="TreeGrafter"/>
</dbReference>
<dbReference type="InterPro" id="IPR036866">
    <property type="entry name" value="RibonucZ/Hydroxyglut_hydro"/>
</dbReference>
<dbReference type="AlphaFoldDB" id="A0A1G1SSL4"/>
<dbReference type="PANTHER" id="PTHR15032">
    <property type="entry name" value="N-ACYL-PHOSPHATIDYLETHANOLAMINE-HYDROLYZING PHOSPHOLIPASE D"/>
    <property type="match status" value="1"/>
</dbReference>
<accession>A0A1G1SSL4</accession>
<feature type="domain" description="Metallo-beta-lactamase" evidence="1">
    <location>
        <begin position="84"/>
        <end position="290"/>
    </location>
</feature>
<dbReference type="Proteomes" id="UP000177506">
    <property type="component" value="Unassembled WGS sequence"/>
</dbReference>
<organism evidence="2 3">
    <name type="scientific">Hymenobacter coccineus</name>
    <dbReference type="NCBI Taxonomy" id="1908235"/>
    <lineage>
        <taxon>Bacteria</taxon>
        <taxon>Pseudomonadati</taxon>
        <taxon>Bacteroidota</taxon>
        <taxon>Cytophagia</taxon>
        <taxon>Cytophagales</taxon>
        <taxon>Hymenobacteraceae</taxon>
        <taxon>Hymenobacter</taxon>
    </lineage>
</organism>
<dbReference type="SUPFAM" id="SSF56281">
    <property type="entry name" value="Metallo-hydrolase/oxidoreductase"/>
    <property type="match status" value="1"/>
</dbReference>
<evidence type="ECO:0000259" key="1">
    <source>
        <dbReference type="SMART" id="SM00849"/>
    </source>
</evidence>
<dbReference type="OrthoDB" id="9805728at2"/>
<comment type="caution">
    <text evidence="2">The sequence shown here is derived from an EMBL/GenBank/DDBJ whole genome shotgun (WGS) entry which is preliminary data.</text>
</comment>
<dbReference type="SMART" id="SM00849">
    <property type="entry name" value="Lactamase_B"/>
    <property type="match status" value="1"/>
</dbReference>
<dbReference type="EMBL" id="MDZA01000444">
    <property type="protein sequence ID" value="OGX81624.1"/>
    <property type="molecule type" value="Genomic_DNA"/>
</dbReference>
<protein>
    <recommendedName>
        <fullName evidence="1">Metallo-beta-lactamase domain-containing protein</fullName>
    </recommendedName>
</protein>
<evidence type="ECO:0000313" key="2">
    <source>
        <dbReference type="EMBL" id="OGX81624.1"/>
    </source>
</evidence>
<dbReference type="RefSeq" id="WP_070747167.1">
    <property type="nucleotide sequence ID" value="NZ_MDZA01000444.1"/>
</dbReference>
<proteinExistence type="predicted"/>
<dbReference type="Pfam" id="PF12706">
    <property type="entry name" value="Lactamase_B_2"/>
    <property type="match status" value="1"/>
</dbReference>
<sequence length="343" mass="37574">MKILGKSPSAAQAQKFAALSNFEGGKFQNPGGVRFSVSDAPMGKLLRGYLNRPKTSRPSRPLPWVATNLRAPGPFARPTITWFGHSSYLIKYQELNILVDPVFSGNASPVPGSVKAFAGSNGYGVADLPPIDVLVLTHDHYDHLDYATVAALRPQVTRVVTALGVGAHLRHWGYAADQITELNWHETAAPLAGVQFTAVPAQHMSGRSLSPQNTLWAAFVLQLGSHRLYLGGDSGYGPHFREIGARYGPFDLALLENGQYDALWHPIHTLPEETAQAARDLRAAVLWPVHWAKFTLAYHPWNEPIRRLLPAAGALGLPVTVPRIGEPYAVGDPVRQEPWWELE</sequence>
<keyword evidence="3" id="KW-1185">Reference proteome</keyword>
<name>A0A1G1SSL4_9BACT</name>
<gene>
    <name evidence="2" type="ORF">BEN49_15200</name>
</gene>
<dbReference type="PANTHER" id="PTHR15032:SF4">
    <property type="entry name" value="N-ACYL-PHOSPHATIDYLETHANOLAMINE-HYDROLYZING PHOSPHOLIPASE D"/>
    <property type="match status" value="1"/>
</dbReference>
<evidence type="ECO:0000313" key="3">
    <source>
        <dbReference type="Proteomes" id="UP000177506"/>
    </source>
</evidence>
<reference evidence="2 3" key="1">
    <citation type="submission" date="2016-08" db="EMBL/GenBank/DDBJ databases">
        <title>Hymenobacter coccineus sp. nov., Hymenobacter lapidarius sp. nov. and Hymenobacter glacialis sp. nov., isolated from Antarctic soil.</title>
        <authorList>
            <person name="Sedlacek I."/>
            <person name="Kralova S."/>
            <person name="Kyrova K."/>
            <person name="Maslanova I."/>
            <person name="Stankova E."/>
            <person name="Vrbovska V."/>
            <person name="Nemec M."/>
            <person name="Bartak M."/>
            <person name="Svec P."/>
            <person name="Busse H.-J."/>
            <person name="Pantucek R."/>
        </authorList>
    </citation>
    <scope>NUCLEOTIDE SEQUENCE [LARGE SCALE GENOMIC DNA]</scope>
    <source>
        <strain evidence="2 3">CCM 8649</strain>
    </source>
</reference>